<reference evidence="1" key="2">
    <citation type="journal article" date="2015" name="Data Brief">
        <title>Shoot transcriptome of the giant reed, Arundo donax.</title>
        <authorList>
            <person name="Barrero R.A."/>
            <person name="Guerrero F.D."/>
            <person name="Moolhuijzen P."/>
            <person name="Goolsby J.A."/>
            <person name="Tidwell J."/>
            <person name="Bellgard S.E."/>
            <person name="Bellgard M.I."/>
        </authorList>
    </citation>
    <scope>NUCLEOTIDE SEQUENCE</scope>
    <source>
        <tissue evidence="1">Shoot tissue taken approximately 20 cm above the soil surface</tissue>
    </source>
</reference>
<proteinExistence type="predicted"/>
<organism evidence="1">
    <name type="scientific">Arundo donax</name>
    <name type="common">Giant reed</name>
    <name type="synonym">Donax arundinaceus</name>
    <dbReference type="NCBI Taxonomy" id="35708"/>
    <lineage>
        <taxon>Eukaryota</taxon>
        <taxon>Viridiplantae</taxon>
        <taxon>Streptophyta</taxon>
        <taxon>Embryophyta</taxon>
        <taxon>Tracheophyta</taxon>
        <taxon>Spermatophyta</taxon>
        <taxon>Magnoliopsida</taxon>
        <taxon>Liliopsida</taxon>
        <taxon>Poales</taxon>
        <taxon>Poaceae</taxon>
        <taxon>PACMAD clade</taxon>
        <taxon>Arundinoideae</taxon>
        <taxon>Arundineae</taxon>
        <taxon>Arundo</taxon>
    </lineage>
</organism>
<evidence type="ECO:0000313" key="1">
    <source>
        <dbReference type="EMBL" id="JAD82675.1"/>
    </source>
</evidence>
<protein>
    <submittedName>
        <fullName evidence="1">Uncharacterized protein</fullName>
    </submittedName>
</protein>
<dbReference type="EMBL" id="GBRH01215220">
    <property type="protein sequence ID" value="JAD82675.1"/>
    <property type="molecule type" value="Transcribed_RNA"/>
</dbReference>
<sequence length="58" mass="6613">MLWSMQISKRKMKSSLDWQYCCGIRCTSVVLPCLLELHNLPIVDLLSHVTLQPLLSGL</sequence>
<reference evidence="1" key="1">
    <citation type="submission" date="2014-09" db="EMBL/GenBank/DDBJ databases">
        <authorList>
            <person name="Magalhaes I.L.F."/>
            <person name="Oliveira U."/>
            <person name="Santos F.R."/>
            <person name="Vidigal T.H.D.A."/>
            <person name="Brescovit A.D."/>
            <person name="Santos A.J."/>
        </authorList>
    </citation>
    <scope>NUCLEOTIDE SEQUENCE</scope>
    <source>
        <tissue evidence="1">Shoot tissue taken approximately 20 cm above the soil surface</tissue>
    </source>
</reference>
<accession>A0A0A9DAK5</accession>
<name>A0A0A9DAK5_ARUDO</name>
<dbReference type="AlphaFoldDB" id="A0A0A9DAK5"/>